<dbReference type="EMBL" id="MTBO01000022">
    <property type="protein sequence ID" value="OSI15521.1"/>
    <property type="molecule type" value="Genomic_DNA"/>
</dbReference>
<dbReference type="NCBIfam" id="TIGR02695">
    <property type="entry name" value="azurin"/>
    <property type="match status" value="1"/>
</dbReference>
<dbReference type="PROSITE" id="PS00196">
    <property type="entry name" value="COPPER_BLUE"/>
    <property type="match status" value="1"/>
</dbReference>
<evidence type="ECO:0000256" key="5">
    <source>
        <dbReference type="ARBA" id="ARBA00023008"/>
    </source>
</evidence>
<dbReference type="InterPro" id="IPR014068">
    <property type="entry name" value="Azurin"/>
</dbReference>
<dbReference type="OrthoDB" id="9814063at2"/>
<dbReference type="Proteomes" id="UP000193118">
    <property type="component" value="Unassembled WGS sequence"/>
</dbReference>
<dbReference type="RefSeq" id="WP_085366270.1">
    <property type="nucleotide sequence ID" value="NZ_CAUJPZ010000023.1"/>
</dbReference>
<dbReference type="InterPro" id="IPR008972">
    <property type="entry name" value="Cupredoxin"/>
</dbReference>
<keyword evidence="9" id="KW-1185">Reference proteome</keyword>
<dbReference type="GeneID" id="94580854"/>
<organism evidence="8 9">
    <name type="scientific">Neisseria dentiae</name>
    <dbReference type="NCBI Taxonomy" id="194197"/>
    <lineage>
        <taxon>Bacteria</taxon>
        <taxon>Pseudomonadati</taxon>
        <taxon>Pseudomonadota</taxon>
        <taxon>Betaproteobacteria</taxon>
        <taxon>Neisseriales</taxon>
        <taxon>Neisseriaceae</taxon>
        <taxon>Neisseria</taxon>
    </lineage>
</organism>
<evidence type="ECO:0000259" key="7">
    <source>
        <dbReference type="Pfam" id="PF00127"/>
    </source>
</evidence>
<dbReference type="PROSITE" id="PS51257">
    <property type="entry name" value="PROKAR_LIPOPROTEIN"/>
    <property type="match status" value="1"/>
</dbReference>
<feature type="chain" id="PRO_5012191496" evidence="6">
    <location>
        <begin position="25"/>
        <end position="194"/>
    </location>
</feature>
<keyword evidence="3" id="KW-0479">Metal-binding</keyword>
<dbReference type="AlphaFoldDB" id="A0A1X3D729"/>
<keyword evidence="6" id="KW-0732">Signal</keyword>
<evidence type="ECO:0000313" key="9">
    <source>
        <dbReference type="Proteomes" id="UP000193118"/>
    </source>
</evidence>
<dbReference type="InterPro" id="IPR050845">
    <property type="entry name" value="Cu-binding_ET"/>
</dbReference>
<evidence type="ECO:0000256" key="1">
    <source>
        <dbReference type="ARBA" id="ARBA00004459"/>
    </source>
</evidence>
<proteinExistence type="predicted"/>
<keyword evidence="2" id="KW-0813">Transport</keyword>
<dbReference type="Pfam" id="PF00127">
    <property type="entry name" value="Copper-bind"/>
    <property type="match status" value="1"/>
</dbReference>
<feature type="domain" description="Blue (type 1) copper" evidence="7">
    <location>
        <begin position="69"/>
        <end position="193"/>
    </location>
</feature>
<accession>A0A1X3D729</accession>
<dbReference type="PANTHER" id="PTHR38439">
    <property type="entry name" value="AURACYANIN-B"/>
    <property type="match status" value="1"/>
</dbReference>
<dbReference type="GO" id="GO:0009279">
    <property type="term" value="C:cell outer membrane"/>
    <property type="evidence" value="ECO:0007669"/>
    <property type="project" value="UniProtKB-SubCell"/>
</dbReference>
<dbReference type="STRING" id="194197.BWD09_08575"/>
<dbReference type="CDD" id="cd13922">
    <property type="entry name" value="Azurin"/>
    <property type="match status" value="1"/>
</dbReference>
<comment type="caution">
    <text evidence="8">The sequence shown here is derived from an EMBL/GenBank/DDBJ whole genome shotgun (WGS) entry which is preliminary data.</text>
</comment>
<dbReference type="SUPFAM" id="SSF49503">
    <property type="entry name" value="Cupredoxins"/>
    <property type="match status" value="1"/>
</dbReference>
<name>A0A1X3D729_9NEIS</name>
<evidence type="ECO:0000256" key="4">
    <source>
        <dbReference type="ARBA" id="ARBA00022982"/>
    </source>
</evidence>
<dbReference type="InterPro" id="IPR028871">
    <property type="entry name" value="BlueCu_1_BS"/>
</dbReference>
<comment type="subcellular location">
    <subcellularLocation>
        <location evidence="1">Cell outer membrane</location>
        <topology evidence="1">Lipid-anchor</topology>
    </subcellularLocation>
</comment>
<keyword evidence="4" id="KW-0249">Electron transport</keyword>
<evidence type="ECO:0000256" key="2">
    <source>
        <dbReference type="ARBA" id="ARBA00022448"/>
    </source>
</evidence>
<dbReference type="PANTHER" id="PTHR38439:SF2">
    <property type="entry name" value="OUTER MEMBRANE PROTEIN H.8"/>
    <property type="match status" value="1"/>
</dbReference>
<evidence type="ECO:0000256" key="3">
    <source>
        <dbReference type="ARBA" id="ARBA00022723"/>
    </source>
</evidence>
<protein>
    <submittedName>
        <fullName evidence="8">Azurin</fullName>
    </submittedName>
</protein>
<dbReference type="GO" id="GO:0009055">
    <property type="term" value="F:electron transfer activity"/>
    <property type="evidence" value="ECO:0007669"/>
    <property type="project" value="InterPro"/>
</dbReference>
<dbReference type="GO" id="GO:0005507">
    <property type="term" value="F:copper ion binding"/>
    <property type="evidence" value="ECO:0007669"/>
    <property type="project" value="InterPro"/>
</dbReference>
<dbReference type="InterPro" id="IPR000923">
    <property type="entry name" value="BlueCu_1"/>
</dbReference>
<dbReference type="Gene3D" id="2.60.40.420">
    <property type="entry name" value="Cupredoxins - blue copper proteins"/>
    <property type="match status" value="1"/>
</dbReference>
<evidence type="ECO:0000313" key="8">
    <source>
        <dbReference type="EMBL" id="OSI15521.1"/>
    </source>
</evidence>
<sequence>MKTYLALISAAAFALSACGGQETAAPAAQPAASEATAASAASAAPASEAASAEASAASDSTAAAPAEGCEVVVNSDDQMKFDKQELEIKKSCKEFKIVLKHTGKMPKAAMGHNIVISKAEDAQGVVSDGAGATAEKDFVKEGDARVIAYTKLIGGGEETSVTVDPSKFAEGSQYEFYCTFPGHYGLMRGTVKLI</sequence>
<reference evidence="9" key="1">
    <citation type="submission" date="2017-01" db="EMBL/GenBank/DDBJ databases">
        <authorList>
            <person name="Wolfgang W.J."/>
            <person name="Cole J."/>
            <person name="Wroblewski D."/>
            <person name="Mcginnis J."/>
            <person name="Musser K.A."/>
        </authorList>
    </citation>
    <scope>NUCLEOTIDE SEQUENCE [LARGE SCALE GENOMIC DNA]</scope>
    <source>
        <strain evidence="9">DSM 19151</strain>
    </source>
</reference>
<evidence type="ECO:0000256" key="6">
    <source>
        <dbReference type="SAM" id="SignalP"/>
    </source>
</evidence>
<keyword evidence="5" id="KW-0186">Copper</keyword>
<gene>
    <name evidence="8" type="ORF">BWD09_08575</name>
</gene>
<feature type="signal peptide" evidence="6">
    <location>
        <begin position="1"/>
        <end position="24"/>
    </location>
</feature>